<dbReference type="Proteomes" id="UP000292886">
    <property type="component" value="Chromosome"/>
</dbReference>
<evidence type="ECO:0000256" key="6">
    <source>
        <dbReference type="SAM" id="Phobius"/>
    </source>
</evidence>
<feature type="transmembrane region" description="Helical" evidence="6">
    <location>
        <begin position="605"/>
        <end position="622"/>
    </location>
</feature>
<dbReference type="AlphaFoldDB" id="A0A4P6YRS4"/>
<keyword evidence="1" id="KW-0134">Cell wall</keyword>
<evidence type="ECO:0000256" key="1">
    <source>
        <dbReference type="ARBA" id="ARBA00022512"/>
    </source>
</evidence>
<feature type="compositionally biased region" description="Polar residues" evidence="5">
    <location>
        <begin position="119"/>
        <end position="144"/>
    </location>
</feature>
<keyword evidence="9" id="KW-1185">Reference proteome</keyword>
<accession>A0A4P6YRS4</accession>
<sequence length="628" mass="65875">MKDKKHNKGKQVGYASLATAALVSGMGTAPIMLAKKLDDDDRTEQVTSNPEAVVDKQQAAKSEAVVETAKSESTTAVDVTEKNTDVNEPVTEKNETSTDVSKDSAKNETETPKTEEKVATSSSAKNEMNAKTTDQPDTIKSASQAPRKKSAREADGPSMTTDVVRAAIGDTVTFTIANTKPGSEVVVTLHQGASMLGTSSTNVDENGNGTCSFIIPENAVIGAVSFTLSIDADDIMAVVPLDFTIYAPIVYAPKIVPDITQGPRGGVVTVTLTNAAPGNVYWLRFADPDTNRWDTISEQSTTVSLDGEGTLQITIPEDATLGDGELILVDNDQNYVKSVDPIPFNVTEAIYRVVDPCTPFVIEVNGFLYNNEVVLSGADIGQVATGIPNGSTGIVTFNVVLPATTTPGKLVLTATQNYYHEIMGNMINVEKVTVLVSSDCSACSLDSGDGGTNPTDNNQNGNGSDDNNSSQNNNQNDNNTGDNGNSGQTPADNSPSDGLNPTDTSKPTDDDKLPSDEIPNQPGTNKPSTNQPGNGGTQTPTKGPAITDLPGSGGTPTLNPKPTVYNPSKQPTGTGTVYNQTTSQNSDTTQSKLPQSGFSLDTNRVLLVAGVGLLILAGAFGLKHRKRR</sequence>
<feature type="region of interest" description="Disordered" evidence="5">
    <location>
        <begin position="445"/>
        <end position="595"/>
    </location>
</feature>
<keyword evidence="6" id="KW-1133">Transmembrane helix</keyword>
<feature type="compositionally biased region" description="Low complexity" evidence="5">
    <location>
        <begin position="579"/>
        <end position="591"/>
    </location>
</feature>
<feature type="transmembrane region" description="Helical" evidence="6">
    <location>
        <begin position="12"/>
        <end position="33"/>
    </location>
</feature>
<keyword evidence="6" id="KW-0472">Membrane</keyword>
<organism evidence="8 9">
    <name type="scientific">Periweissella cryptocerci</name>
    <dbReference type="NCBI Taxonomy" id="2506420"/>
    <lineage>
        <taxon>Bacteria</taxon>
        <taxon>Bacillati</taxon>
        <taxon>Bacillota</taxon>
        <taxon>Bacilli</taxon>
        <taxon>Lactobacillales</taxon>
        <taxon>Lactobacillaceae</taxon>
        <taxon>Periweissella</taxon>
    </lineage>
</organism>
<feature type="compositionally biased region" description="Polar residues" evidence="5">
    <location>
        <begin position="521"/>
        <end position="541"/>
    </location>
</feature>
<dbReference type="RefSeq" id="WP_133362437.1">
    <property type="nucleotide sequence ID" value="NZ_CP037940.1"/>
</dbReference>
<feature type="compositionally biased region" description="Basic and acidic residues" evidence="5">
    <location>
        <begin position="79"/>
        <end position="118"/>
    </location>
</feature>
<dbReference type="KEGG" id="wei:EQG49_02190"/>
<feature type="compositionally biased region" description="Polar residues" evidence="5">
    <location>
        <begin position="490"/>
        <end position="499"/>
    </location>
</feature>
<feature type="region of interest" description="Disordered" evidence="5">
    <location>
        <begin position="37"/>
        <end position="161"/>
    </location>
</feature>
<reference evidence="9" key="1">
    <citation type="submission" date="2019-03" db="EMBL/GenBank/DDBJ databases">
        <title>Weissella sp. 26KH-42 Genome sequencing.</title>
        <authorList>
            <person name="Heo J."/>
            <person name="Kim S.-J."/>
            <person name="Kim J.-S."/>
            <person name="Hong S.-B."/>
            <person name="Kwon S.-W."/>
        </authorList>
    </citation>
    <scope>NUCLEOTIDE SEQUENCE [LARGE SCALE GENOMIC DNA]</scope>
    <source>
        <strain evidence="9">26KH-42</strain>
    </source>
</reference>
<feature type="domain" description="Gram-positive cocci surface proteins LPxTG" evidence="7">
    <location>
        <begin position="593"/>
        <end position="628"/>
    </location>
</feature>
<dbReference type="EMBL" id="CP037940">
    <property type="protein sequence ID" value="QBO35357.1"/>
    <property type="molecule type" value="Genomic_DNA"/>
</dbReference>
<evidence type="ECO:0000256" key="5">
    <source>
        <dbReference type="SAM" id="MobiDB-lite"/>
    </source>
</evidence>
<feature type="compositionally biased region" description="Polar residues" evidence="5">
    <location>
        <begin position="555"/>
        <end position="578"/>
    </location>
</feature>
<gene>
    <name evidence="8" type="ORF">EQG49_02190</name>
</gene>
<keyword evidence="2" id="KW-0964">Secreted</keyword>
<evidence type="ECO:0000313" key="8">
    <source>
        <dbReference type="EMBL" id="QBO35357.1"/>
    </source>
</evidence>
<evidence type="ECO:0000256" key="2">
    <source>
        <dbReference type="ARBA" id="ARBA00022525"/>
    </source>
</evidence>
<keyword evidence="4" id="KW-0572">Peptidoglycan-anchor</keyword>
<feature type="compositionally biased region" description="Low complexity" evidence="5">
    <location>
        <begin position="455"/>
        <end position="489"/>
    </location>
</feature>
<dbReference type="InterPro" id="IPR019931">
    <property type="entry name" value="LPXTG_anchor"/>
</dbReference>
<protein>
    <recommendedName>
        <fullName evidence="7">Gram-positive cocci surface proteins LPxTG domain-containing protein</fullName>
    </recommendedName>
</protein>
<keyword evidence="3" id="KW-0732">Signal</keyword>
<evidence type="ECO:0000313" key="9">
    <source>
        <dbReference type="Proteomes" id="UP000292886"/>
    </source>
</evidence>
<proteinExistence type="predicted"/>
<evidence type="ECO:0000256" key="4">
    <source>
        <dbReference type="ARBA" id="ARBA00023088"/>
    </source>
</evidence>
<keyword evidence="6" id="KW-0812">Transmembrane</keyword>
<evidence type="ECO:0000256" key="3">
    <source>
        <dbReference type="ARBA" id="ARBA00022729"/>
    </source>
</evidence>
<name>A0A4P6YRS4_9LACO</name>
<dbReference type="PROSITE" id="PS50847">
    <property type="entry name" value="GRAM_POS_ANCHORING"/>
    <property type="match status" value="1"/>
</dbReference>
<evidence type="ECO:0000259" key="7">
    <source>
        <dbReference type="PROSITE" id="PS50847"/>
    </source>
</evidence>
<feature type="compositionally biased region" description="Basic and acidic residues" evidence="5">
    <location>
        <begin position="506"/>
        <end position="515"/>
    </location>
</feature>